<evidence type="ECO:0000313" key="2">
    <source>
        <dbReference type="Proteomes" id="UP001190466"/>
    </source>
</evidence>
<sequence>MSDAIVMTEYLGIDPTARQWVCLPCKHVIGPADSDYKRGLLLYDRDPRDIYPVGLPGERGYAPDPNWCRIVEYYCPNCATQIETEYLPPGHPLTRDMDIDVDALIAARGSEPGAAAGAER</sequence>
<proteinExistence type="predicted"/>
<name>A0ABM9MET2_9MYCO</name>
<dbReference type="Pfam" id="PF08882">
    <property type="entry name" value="Acetone_carb_G"/>
    <property type="match status" value="1"/>
</dbReference>
<gene>
    <name evidence="1" type="ORF">MU0050_002674</name>
</gene>
<keyword evidence="2" id="KW-1185">Reference proteome</keyword>
<organism evidence="1 2">
    <name type="scientific">[Mycobacterium] wendilense</name>
    <dbReference type="NCBI Taxonomy" id="3064284"/>
    <lineage>
        <taxon>Bacteria</taxon>
        <taxon>Bacillati</taxon>
        <taxon>Actinomycetota</taxon>
        <taxon>Actinomycetes</taxon>
        <taxon>Mycobacteriales</taxon>
        <taxon>Mycobacteriaceae</taxon>
        <taxon>Mycolicibacter</taxon>
    </lineage>
</organism>
<accession>A0ABM9MET2</accession>
<dbReference type="InterPro" id="IPR016750">
    <property type="entry name" value="Aceto_COase_bsu/gsu"/>
</dbReference>
<dbReference type="Proteomes" id="UP001190466">
    <property type="component" value="Chromosome"/>
</dbReference>
<evidence type="ECO:0000313" key="1">
    <source>
        <dbReference type="EMBL" id="CAJ1583543.1"/>
    </source>
</evidence>
<dbReference type="EMBL" id="OY726395">
    <property type="protein sequence ID" value="CAJ1583543.1"/>
    <property type="molecule type" value="Genomic_DNA"/>
</dbReference>
<reference evidence="1 2" key="1">
    <citation type="submission" date="2023-08" db="EMBL/GenBank/DDBJ databases">
        <authorList>
            <person name="Folkvardsen B D."/>
            <person name="Norman A."/>
        </authorList>
    </citation>
    <scope>NUCLEOTIDE SEQUENCE [LARGE SCALE GENOMIC DNA]</scope>
    <source>
        <strain evidence="1 2">Mu0050</strain>
    </source>
</reference>
<dbReference type="RefSeq" id="WP_316510085.1">
    <property type="nucleotide sequence ID" value="NZ_OY726395.1"/>
</dbReference>
<protein>
    <submittedName>
        <fullName evidence="1">Acetone carboxylase subunit gamma</fullName>
    </submittedName>
</protein>